<dbReference type="GO" id="GO:0016491">
    <property type="term" value="F:oxidoreductase activity"/>
    <property type="evidence" value="ECO:0007669"/>
    <property type="project" value="UniProtKB-KW"/>
</dbReference>
<organism evidence="5 6">
    <name type="scientific">Salisediminibacterium beveridgei</name>
    <dbReference type="NCBI Taxonomy" id="632773"/>
    <lineage>
        <taxon>Bacteria</taxon>
        <taxon>Bacillati</taxon>
        <taxon>Bacillota</taxon>
        <taxon>Bacilli</taxon>
        <taxon>Bacillales</taxon>
        <taxon>Bacillaceae</taxon>
        <taxon>Salisediminibacterium</taxon>
    </lineage>
</organism>
<accession>A0A1D7QUL6</accession>
<dbReference type="GO" id="GO:0016020">
    <property type="term" value="C:membrane"/>
    <property type="evidence" value="ECO:0007669"/>
    <property type="project" value="TreeGrafter"/>
</dbReference>
<dbReference type="PRINTS" id="PR00081">
    <property type="entry name" value="GDHRDH"/>
</dbReference>
<evidence type="ECO:0000256" key="2">
    <source>
        <dbReference type="ARBA" id="ARBA00023002"/>
    </source>
</evidence>
<dbReference type="AlphaFoldDB" id="A0A1D7QUL6"/>
<dbReference type="Proteomes" id="UP000094463">
    <property type="component" value="Chromosome"/>
</dbReference>
<dbReference type="SMART" id="SM00822">
    <property type="entry name" value="PKS_KR"/>
    <property type="match status" value="1"/>
</dbReference>
<evidence type="ECO:0000313" key="5">
    <source>
        <dbReference type="EMBL" id="AOM82716.1"/>
    </source>
</evidence>
<evidence type="ECO:0000313" key="6">
    <source>
        <dbReference type="Proteomes" id="UP000094463"/>
    </source>
</evidence>
<evidence type="ECO:0000256" key="1">
    <source>
        <dbReference type="ARBA" id="ARBA00006484"/>
    </source>
</evidence>
<dbReference type="InterPro" id="IPR057326">
    <property type="entry name" value="KR_dom"/>
</dbReference>
<dbReference type="STRING" id="632773.BBEV_1353"/>
<dbReference type="PANTHER" id="PTHR44196:SF1">
    <property type="entry name" value="DEHYDROGENASE_REDUCTASE SDR FAMILY MEMBER 7B"/>
    <property type="match status" value="1"/>
</dbReference>
<dbReference type="PANTHER" id="PTHR44196">
    <property type="entry name" value="DEHYDROGENASE/REDUCTASE SDR FAMILY MEMBER 7B"/>
    <property type="match status" value="1"/>
</dbReference>
<dbReference type="InterPro" id="IPR036291">
    <property type="entry name" value="NAD(P)-bd_dom_sf"/>
</dbReference>
<keyword evidence="2" id="KW-0560">Oxidoreductase</keyword>
<gene>
    <name evidence="5" type="ORF">BBEV_1353</name>
</gene>
<dbReference type="KEGG" id="bbev:BBEV_1353"/>
<dbReference type="PATRIC" id="fig|632773.3.peg.1428"/>
<keyword evidence="6" id="KW-1185">Reference proteome</keyword>
<comment type="similarity">
    <text evidence="1 3">Belongs to the short-chain dehydrogenases/reductases (SDR) family.</text>
</comment>
<dbReference type="Pfam" id="PF00106">
    <property type="entry name" value="adh_short"/>
    <property type="match status" value="1"/>
</dbReference>
<dbReference type="SUPFAM" id="SSF51735">
    <property type="entry name" value="NAD(P)-binding Rossmann-fold domains"/>
    <property type="match status" value="1"/>
</dbReference>
<protein>
    <submittedName>
        <fullName evidence="5">Oxidoreductase, short-chain dehydrogenase/reductase family</fullName>
    </submittedName>
</protein>
<dbReference type="InterPro" id="IPR002347">
    <property type="entry name" value="SDR_fam"/>
</dbReference>
<proteinExistence type="inferred from homology"/>
<sequence>MQQGVKDYMKQTLTGERVVITGASSGIGREMALAVAAKGGIPVLTARSENRLREVSEEIGMLYGIRAPVYRLDVADTDQVEQVIEQIYKEEGAITTLINNAGYAIFDYIEDVDMTDAKGMFHTNVLGTIACTRAVMKRMRNQRCGSIIFVASLAGKIATPKASVYSATKHAVIGFANAIRMETSEDPIFVSTINPGPIETEFFEIADAEGTYKQNVKSFILDASVVAEKAVRLIIRPKRELELPRLLSVAAKLYQLFPALAEKIAAKQMNKK</sequence>
<evidence type="ECO:0000256" key="3">
    <source>
        <dbReference type="RuleBase" id="RU000363"/>
    </source>
</evidence>
<name>A0A1D7QUL6_9BACI</name>
<dbReference type="PRINTS" id="PR00080">
    <property type="entry name" value="SDRFAMILY"/>
</dbReference>
<reference evidence="5 6" key="1">
    <citation type="submission" date="2015-08" db="EMBL/GenBank/DDBJ databases">
        <title>The complete genome sequence of Bacillus beveridgei MLTeJB.</title>
        <authorList>
            <person name="Hanson T.E."/>
            <person name="Mesa C."/>
            <person name="Basesman S.M."/>
            <person name="Oremland R.S."/>
        </authorList>
    </citation>
    <scope>NUCLEOTIDE SEQUENCE [LARGE SCALE GENOMIC DNA]</scope>
    <source>
        <strain evidence="5 6">MLTeJB</strain>
    </source>
</reference>
<dbReference type="Gene3D" id="3.40.50.720">
    <property type="entry name" value="NAD(P)-binding Rossmann-like Domain"/>
    <property type="match status" value="1"/>
</dbReference>
<dbReference type="EMBL" id="CP012502">
    <property type="protein sequence ID" value="AOM82716.1"/>
    <property type="molecule type" value="Genomic_DNA"/>
</dbReference>
<evidence type="ECO:0000259" key="4">
    <source>
        <dbReference type="SMART" id="SM00822"/>
    </source>
</evidence>
<dbReference type="InterPro" id="IPR020904">
    <property type="entry name" value="Sc_DH/Rdtase_CS"/>
</dbReference>
<dbReference type="PROSITE" id="PS00061">
    <property type="entry name" value="ADH_SHORT"/>
    <property type="match status" value="1"/>
</dbReference>
<feature type="domain" description="Ketoreductase" evidence="4">
    <location>
        <begin position="16"/>
        <end position="201"/>
    </location>
</feature>